<dbReference type="Pfam" id="PF03020">
    <property type="entry name" value="LEM"/>
    <property type="match status" value="1"/>
</dbReference>
<proteinExistence type="predicted"/>
<feature type="region of interest" description="Disordered" evidence="1">
    <location>
        <begin position="44"/>
        <end position="143"/>
    </location>
</feature>
<feature type="transmembrane region" description="Helical" evidence="2">
    <location>
        <begin position="193"/>
        <end position="213"/>
    </location>
</feature>
<evidence type="ECO:0000313" key="4">
    <source>
        <dbReference type="EMBL" id="KAA0196845.1"/>
    </source>
</evidence>
<dbReference type="EMBL" id="LUCM01002791">
    <property type="protein sequence ID" value="KAA0196845.1"/>
    <property type="molecule type" value="Genomic_DNA"/>
</dbReference>
<dbReference type="Gene3D" id="1.10.720.40">
    <property type="match status" value="1"/>
</dbReference>
<dbReference type="AlphaFoldDB" id="A0A8E0RY88"/>
<name>A0A8E0RY88_9TREM</name>
<sequence length="269" mass="30314">MESHISDEELRSLLSEYMDVVPPVTDTTRGVLTAKLEKFLSAELQQPDLEPPSVDELPPAVLNISPLKPRETPQKPTETLSASEQIPDLSTDTNAGGEHGIPNASMYSIPFESPKDKSSPVYQYASQRPSYRRRSIHPDRPGLDSPYADFPLPDAHSRKSPGTFFKRAKPARVLGMGSESSASGCKLQDWLCMPVHFAISFVGALWFFVIRLIHHLRNSLMLSRISPRLVIYLLVLGLIITLGTKFLYGDPFYHNPVHDLHKWMQRRRI</sequence>
<dbReference type="InterPro" id="IPR003887">
    <property type="entry name" value="LEM_dom"/>
</dbReference>
<comment type="caution">
    <text evidence="4">The sequence shown here is derived from an EMBL/GenBank/DDBJ whole genome shotgun (WGS) entry which is preliminary data.</text>
</comment>
<accession>A0A8E0RY88</accession>
<evidence type="ECO:0000256" key="2">
    <source>
        <dbReference type="SAM" id="Phobius"/>
    </source>
</evidence>
<protein>
    <recommendedName>
        <fullName evidence="3">LEM domain-containing protein</fullName>
    </recommendedName>
</protein>
<dbReference type="InterPro" id="IPR011015">
    <property type="entry name" value="LEM/LEM-like_dom_sf"/>
</dbReference>
<dbReference type="OrthoDB" id="118234at2759"/>
<gene>
    <name evidence="4" type="ORF">FBUS_03669</name>
</gene>
<keyword evidence="2" id="KW-1133">Transmembrane helix</keyword>
<evidence type="ECO:0000259" key="3">
    <source>
        <dbReference type="PROSITE" id="PS50954"/>
    </source>
</evidence>
<dbReference type="SUPFAM" id="SSF63451">
    <property type="entry name" value="LEM domain"/>
    <property type="match status" value="1"/>
</dbReference>
<keyword evidence="2" id="KW-0812">Transmembrane</keyword>
<feature type="compositionally biased region" description="Polar residues" evidence="1">
    <location>
        <begin position="120"/>
        <end position="129"/>
    </location>
</feature>
<keyword evidence="5" id="KW-1185">Reference proteome</keyword>
<feature type="domain" description="LEM" evidence="3">
    <location>
        <begin position="1"/>
        <end position="43"/>
    </location>
</feature>
<dbReference type="Proteomes" id="UP000728185">
    <property type="component" value="Unassembled WGS sequence"/>
</dbReference>
<reference evidence="4" key="1">
    <citation type="submission" date="2019-05" db="EMBL/GenBank/DDBJ databases">
        <title>Annotation for the trematode Fasciolopsis buski.</title>
        <authorList>
            <person name="Choi Y.-J."/>
        </authorList>
    </citation>
    <scope>NUCLEOTIDE SEQUENCE</scope>
    <source>
        <strain evidence="4">HT</strain>
        <tissue evidence="4">Whole worm</tissue>
    </source>
</reference>
<dbReference type="CDD" id="cd12934">
    <property type="entry name" value="LEM"/>
    <property type="match status" value="1"/>
</dbReference>
<organism evidence="4 5">
    <name type="scientific">Fasciolopsis buskii</name>
    <dbReference type="NCBI Taxonomy" id="27845"/>
    <lineage>
        <taxon>Eukaryota</taxon>
        <taxon>Metazoa</taxon>
        <taxon>Spiralia</taxon>
        <taxon>Lophotrochozoa</taxon>
        <taxon>Platyhelminthes</taxon>
        <taxon>Trematoda</taxon>
        <taxon>Digenea</taxon>
        <taxon>Plagiorchiida</taxon>
        <taxon>Echinostomata</taxon>
        <taxon>Echinostomatoidea</taxon>
        <taxon>Fasciolidae</taxon>
        <taxon>Fasciolopsis</taxon>
    </lineage>
</organism>
<dbReference type="PROSITE" id="PS50954">
    <property type="entry name" value="LEM"/>
    <property type="match status" value="1"/>
</dbReference>
<feature type="compositionally biased region" description="Polar residues" evidence="1">
    <location>
        <begin position="74"/>
        <end position="94"/>
    </location>
</feature>
<evidence type="ECO:0000313" key="5">
    <source>
        <dbReference type="Proteomes" id="UP000728185"/>
    </source>
</evidence>
<evidence type="ECO:0000256" key="1">
    <source>
        <dbReference type="SAM" id="MobiDB-lite"/>
    </source>
</evidence>
<feature type="transmembrane region" description="Helical" evidence="2">
    <location>
        <begin position="229"/>
        <end position="248"/>
    </location>
</feature>
<keyword evidence="2" id="KW-0472">Membrane</keyword>